<comment type="caution">
    <text evidence="2">The sequence shown here is derived from an EMBL/GenBank/DDBJ whole genome shotgun (WGS) entry which is preliminary data.</text>
</comment>
<reference evidence="2" key="1">
    <citation type="submission" date="2020-10" db="EMBL/GenBank/DDBJ databases">
        <title>Sequencing the genomes of 1000 actinobacteria strains.</title>
        <authorList>
            <person name="Klenk H.-P."/>
        </authorList>
    </citation>
    <scope>NUCLEOTIDE SEQUENCE</scope>
    <source>
        <strain evidence="2">DSM 45354</strain>
    </source>
</reference>
<keyword evidence="1" id="KW-0812">Transmembrane</keyword>
<keyword evidence="3" id="KW-1185">Reference proteome</keyword>
<proteinExistence type="predicted"/>
<keyword evidence="1" id="KW-0472">Membrane</keyword>
<sequence length="48" mass="5601">MGAGTIIAGIAIITGVVLLRYGLRWYDLWSMDRAEERRRRAEDHERRA</sequence>
<keyword evidence="1" id="KW-1133">Transmembrane helix</keyword>
<dbReference type="RefSeq" id="WP_192755285.1">
    <property type="nucleotide sequence ID" value="NZ_BAABJL010000005.1"/>
</dbReference>
<evidence type="ECO:0000313" key="3">
    <source>
        <dbReference type="Proteomes" id="UP000638648"/>
    </source>
</evidence>
<feature type="transmembrane region" description="Helical" evidence="1">
    <location>
        <begin position="6"/>
        <end position="23"/>
    </location>
</feature>
<dbReference type="AlphaFoldDB" id="A0A927N4H5"/>
<accession>A0A927N4H5</accession>
<protein>
    <submittedName>
        <fullName evidence="2">Uncharacterized protein</fullName>
    </submittedName>
</protein>
<gene>
    <name evidence="2" type="ORF">HEB94_009039</name>
</gene>
<dbReference type="Proteomes" id="UP000638648">
    <property type="component" value="Unassembled WGS sequence"/>
</dbReference>
<evidence type="ECO:0000313" key="2">
    <source>
        <dbReference type="EMBL" id="MBE1612191.1"/>
    </source>
</evidence>
<organism evidence="2 3">
    <name type="scientific">Actinopolymorpha pittospori</name>
    <dbReference type="NCBI Taxonomy" id="648752"/>
    <lineage>
        <taxon>Bacteria</taxon>
        <taxon>Bacillati</taxon>
        <taxon>Actinomycetota</taxon>
        <taxon>Actinomycetes</taxon>
        <taxon>Propionibacteriales</taxon>
        <taxon>Actinopolymorphaceae</taxon>
        <taxon>Actinopolymorpha</taxon>
    </lineage>
</organism>
<name>A0A927N4H5_9ACTN</name>
<dbReference type="EMBL" id="JADBEM010000001">
    <property type="protein sequence ID" value="MBE1612191.1"/>
    <property type="molecule type" value="Genomic_DNA"/>
</dbReference>
<evidence type="ECO:0000256" key="1">
    <source>
        <dbReference type="SAM" id="Phobius"/>
    </source>
</evidence>